<dbReference type="EMBL" id="JBHSCN010000005">
    <property type="protein sequence ID" value="MFC4244088.1"/>
    <property type="molecule type" value="Genomic_DNA"/>
</dbReference>
<sequence>MMFTRLLRFRLRRDRWQLIVWAVAHFLVTALVVSAVQTTYGTAASRISTIKVLMVTPAILIFRGTPHGASEGDFVALLGLTFIALLVVFQSTFLVIRHTRAEEERGQAETIAATAAGRLAPTLAVVVLGVIANGIATVAIALACLVGGLPAAGSWVFAAACGTSGLAFVGIAFVFAQLFPTSRGANSWAATAAVVAYFVRGIGDAAGTPHAATLTLSPAWPRWVSPIGWAQATLPWAENRLWPLALGPLAVVVLTGVALVMQERRDVGAGVFAERKGRATASRRLGGAFGLAVRLERGVLAGWIAGVVAVGLLLGGLSGVVVNQLSSAGPGVTSAINAIGGANGTVLDAFANVGAIFSALLASAICVQGAMRLRQEESAGGAELVLSAATGRVRWMLAFLVVSGIGAIVSLLLGGLAAGAAAGAKGGGFGTWFWAIVWEIPAVLVFLGVVALVFALLPSATIVVGWAIFALGAVIGLFGPLFGLPDWARQLAPFAHTPQVALPDPSYTGGWVMAVIAVALVVASVLLFRLRDTRPGS</sequence>
<evidence type="ECO:0000313" key="3">
    <source>
        <dbReference type="Proteomes" id="UP001595900"/>
    </source>
</evidence>
<evidence type="ECO:0000313" key="2">
    <source>
        <dbReference type="EMBL" id="MFC4244088.1"/>
    </source>
</evidence>
<keyword evidence="1" id="KW-1133">Transmembrane helix</keyword>
<gene>
    <name evidence="2" type="ORF">ACFOYW_11955</name>
</gene>
<protein>
    <submittedName>
        <fullName evidence="2">ABC transporter permease</fullName>
    </submittedName>
</protein>
<feature type="transmembrane region" description="Helical" evidence="1">
    <location>
        <begin position="349"/>
        <end position="367"/>
    </location>
</feature>
<keyword evidence="3" id="KW-1185">Reference proteome</keyword>
<dbReference type="RefSeq" id="WP_390229154.1">
    <property type="nucleotide sequence ID" value="NZ_JBHSCN010000005.1"/>
</dbReference>
<feature type="transmembrane region" description="Helical" evidence="1">
    <location>
        <begin position="123"/>
        <end position="148"/>
    </location>
</feature>
<feature type="transmembrane region" description="Helical" evidence="1">
    <location>
        <begin position="155"/>
        <end position="179"/>
    </location>
</feature>
<feature type="transmembrane region" description="Helical" evidence="1">
    <location>
        <begin position="511"/>
        <end position="530"/>
    </location>
</feature>
<feature type="transmembrane region" description="Helical" evidence="1">
    <location>
        <begin position="432"/>
        <end position="457"/>
    </location>
</feature>
<organism evidence="2 3">
    <name type="scientific">Gryllotalpicola reticulitermitis</name>
    <dbReference type="NCBI Taxonomy" id="1184153"/>
    <lineage>
        <taxon>Bacteria</taxon>
        <taxon>Bacillati</taxon>
        <taxon>Actinomycetota</taxon>
        <taxon>Actinomycetes</taxon>
        <taxon>Micrococcales</taxon>
        <taxon>Microbacteriaceae</taxon>
        <taxon>Gryllotalpicola</taxon>
    </lineage>
</organism>
<feature type="transmembrane region" description="Helical" evidence="1">
    <location>
        <begin position="397"/>
        <end position="420"/>
    </location>
</feature>
<feature type="transmembrane region" description="Helical" evidence="1">
    <location>
        <begin position="74"/>
        <end position="96"/>
    </location>
</feature>
<feature type="transmembrane region" description="Helical" evidence="1">
    <location>
        <begin position="300"/>
        <end position="322"/>
    </location>
</feature>
<comment type="caution">
    <text evidence="2">The sequence shown here is derived from an EMBL/GenBank/DDBJ whole genome shotgun (WGS) entry which is preliminary data.</text>
</comment>
<dbReference type="Proteomes" id="UP001595900">
    <property type="component" value="Unassembled WGS sequence"/>
</dbReference>
<proteinExistence type="predicted"/>
<accession>A0ABV8Q9R9</accession>
<feature type="transmembrane region" description="Helical" evidence="1">
    <location>
        <begin position="241"/>
        <end position="261"/>
    </location>
</feature>
<keyword evidence="1" id="KW-0812">Transmembrane</keyword>
<name>A0ABV8Q9R9_9MICO</name>
<reference evidence="3" key="1">
    <citation type="journal article" date="2019" name="Int. J. Syst. Evol. Microbiol.">
        <title>The Global Catalogue of Microorganisms (GCM) 10K type strain sequencing project: providing services to taxonomists for standard genome sequencing and annotation.</title>
        <authorList>
            <consortium name="The Broad Institute Genomics Platform"/>
            <consortium name="The Broad Institute Genome Sequencing Center for Infectious Disease"/>
            <person name="Wu L."/>
            <person name="Ma J."/>
        </authorList>
    </citation>
    <scope>NUCLEOTIDE SEQUENCE [LARGE SCALE GENOMIC DNA]</scope>
    <source>
        <strain evidence="3">CGMCC 1.10363</strain>
    </source>
</reference>
<keyword evidence="1" id="KW-0472">Membrane</keyword>
<evidence type="ECO:0000256" key="1">
    <source>
        <dbReference type="SAM" id="Phobius"/>
    </source>
</evidence>
<feature type="transmembrane region" description="Helical" evidence="1">
    <location>
        <begin position="464"/>
        <end position="484"/>
    </location>
</feature>